<dbReference type="Proteomes" id="UP001596528">
    <property type="component" value="Unassembled WGS sequence"/>
</dbReference>
<evidence type="ECO:0000256" key="6">
    <source>
        <dbReference type="RuleBase" id="RU003423"/>
    </source>
</evidence>
<dbReference type="Gene3D" id="3.30.559.10">
    <property type="entry name" value="Chloramphenicol acetyltransferase-like domain"/>
    <property type="match status" value="1"/>
</dbReference>
<feature type="domain" description="Peripheral subunit-binding (PSBD)" evidence="9">
    <location>
        <begin position="125"/>
        <end position="162"/>
    </location>
</feature>
<dbReference type="InterPro" id="IPR023213">
    <property type="entry name" value="CAT-like_dom_sf"/>
</dbReference>
<comment type="similarity">
    <text evidence="2 6">Belongs to the 2-oxoacid dehydrogenase family.</text>
</comment>
<keyword evidence="4 6" id="KW-0450">Lipoyl</keyword>
<name>A0ABW2V8P9_9BACL</name>
<evidence type="ECO:0000256" key="5">
    <source>
        <dbReference type="ARBA" id="ARBA00023315"/>
    </source>
</evidence>
<dbReference type="Gene3D" id="4.10.320.10">
    <property type="entry name" value="E3-binding domain"/>
    <property type="match status" value="1"/>
</dbReference>
<dbReference type="Pfam" id="PF00364">
    <property type="entry name" value="Biotin_lipoyl"/>
    <property type="match status" value="1"/>
</dbReference>
<dbReference type="InterPro" id="IPR050743">
    <property type="entry name" value="2-oxoacid_DH_E2_comp"/>
</dbReference>
<dbReference type="Gene3D" id="2.40.50.100">
    <property type="match status" value="1"/>
</dbReference>
<keyword evidence="11" id="KW-1185">Reference proteome</keyword>
<dbReference type="PANTHER" id="PTHR43178:SF5">
    <property type="entry name" value="LIPOAMIDE ACYLTRANSFERASE COMPONENT OF BRANCHED-CHAIN ALPHA-KETO ACID DEHYDROGENASE COMPLEX, MITOCHONDRIAL"/>
    <property type="match status" value="1"/>
</dbReference>
<evidence type="ECO:0000259" key="8">
    <source>
        <dbReference type="PROSITE" id="PS50968"/>
    </source>
</evidence>
<feature type="region of interest" description="Disordered" evidence="7">
    <location>
        <begin position="93"/>
        <end position="116"/>
    </location>
</feature>
<reference evidence="11" key="1">
    <citation type="journal article" date="2019" name="Int. J. Syst. Evol. Microbiol.">
        <title>The Global Catalogue of Microorganisms (GCM) 10K type strain sequencing project: providing services to taxonomists for standard genome sequencing and annotation.</title>
        <authorList>
            <consortium name="The Broad Institute Genomics Platform"/>
            <consortium name="The Broad Institute Genome Sequencing Center for Infectious Disease"/>
            <person name="Wu L."/>
            <person name="Ma J."/>
        </authorList>
    </citation>
    <scope>NUCLEOTIDE SEQUENCE [LARGE SCALE GENOMIC DNA]</scope>
    <source>
        <strain evidence="11">JCM 18657</strain>
    </source>
</reference>
<comment type="caution">
    <text evidence="10">The sequence shown here is derived from an EMBL/GenBank/DDBJ whole genome shotgun (WGS) entry which is preliminary data.</text>
</comment>
<evidence type="ECO:0000256" key="1">
    <source>
        <dbReference type="ARBA" id="ARBA00001938"/>
    </source>
</evidence>
<gene>
    <name evidence="10" type="ORF">ACFQWB_12245</name>
</gene>
<keyword evidence="3 6" id="KW-0808">Transferase</keyword>
<organism evidence="10 11">
    <name type="scientific">Paenibacillus thermoaerophilus</name>
    <dbReference type="NCBI Taxonomy" id="1215385"/>
    <lineage>
        <taxon>Bacteria</taxon>
        <taxon>Bacillati</taxon>
        <taxon>Bacillota</taxon>
        <taxon>Bacilli</taxon>
        <taxon>Bacillales</taxon>
        <taxon>Paenibacillaceae</taxon>
        <taxon>Paenibacillus</taxon>
    </lineage>
</organism>
<evidence type="ECO:0000259" key="9">
    <source>
        <dbReference type="PROSITE" id="PS51826"/>
    </source>
</evidence>
<feature type="compositionally biased region" description="Low complexity" evidence="7">
    <location>
        <begin position="100"/>
        <end position="115"/>
    </location>
</feature>
<protein>
    <recommendedName>
        <fullName evidence="6">Dihydrolipoamide acetyltransferase component of pyruvate dehydrogenase complex</fullName>
        <ecNumber evidence="6">2.3.1.-</ecNumber>
    </recommendedName>
</protein>
<proteinExistence type="inferred from homology"/>
<feature type="domain" description="Lipoyl-binding" evidence="8">
    <location>
        <begin position="10"/>
        <end position="85"/>
    </location>
</feature>
<dbReference type="InterPro" id="IPR001078">
    <property type="entry name" value="2-oxoacid_DH_actylTfrase"/>
</dbReference>
<evidence type="ECO:0000256" key="2">
    <source>
        <dbReference type="ARBA" id="ARBA00007317"/>
    </source>
</evidence>
<feature type="region of interest" description="Disordered" evidence="7">
    <location>
        <begin position="165"/>
        <end position="189"/>
    </location>
</feature>
<dbReference type="Pfam" id="PF02817">
    <property type="entry name" value="E3_binding"/>
    <property type="match status" value="1"/>
</dbReference>
<dbReference type="Pfam" id="PF00198">
    <property type="entry name" value="2-oxoacid_dh"/>
    <property type="match status" value="1"/>
</dbReference>
<dbReference type="GO" id="GO:0016746">
    <property type="term" value="F:acyltransferase activity"/>
    <property type="evidence" value="ECO:0007669"/>
    <property type="project" value="UniProtKB-KW"/>
</dbReference>
<evidence type="ECO:0000313" key="10">
    <source>
        <dbReference type="EMBL" id="MFC7750688.1"/>
    </source>
</evidence>
<dbReference type="EMBL" id="JBHTGQ010000027">
    <property type="protein sequence ID" value="MFC7750688.1"/>
    <property type="molecule type" value="Genomic_DNA"/>
</dbReference>
<dbReference type="PROSITE" id="PS50968">
    <property type="entry name" value="BIOTINYL_LIPOYL"/>
    <property type="match status" value="1"/>
</dbReference>
<accession>A0ABW2V8P9</accession>
<dbReference type="SUPFAM" id="SSF47005">
    <property type="entry name" value="Peripheral subunit-binding domain of 2-oxo acid dehydrogenase complex"/>
    <property type="match status" value="1"/>
</dbReference>
<dbReference type="CDD" id="cd06849">
    <property type="entry name" value="lipoyl_domain"/>
    <property type="match status" value="1"/>
</dbReference>
<dbReference type="PANTHER" id="PTHR43178">
    <property type="entry name" value="DIHYDROLIPOAMIDE ACETYLTRANSFERASE COMPONENT OF PYRUVATE DEHYDROGENASE COMPLEX"/>
    <property type="match status" value="1"/>
</dbReference>
<keyword evidence="5 6" id="KW-0012">Acyltransferase</keyword>
<dbReference type="InterPro" id="IPR011053">
    <property type="entry name" value="Single_hybrid_motif"/>
</dbReference>
<evidence type="ECO:0000256" key="4">
    <source>
        <dbReference type="ARBA" id="ARBA00022823"/>
    </source>
</evidence>
<evidence type="ECO:0000256" key="7">
    <source>
        <dbReference type="SAM" id="MobiDB-lite"/>
    </source>
</evidence>
<evidence type="ECO:0000313" key="11">
    <source>
        <dbReference type="Proteomes" id="UP001596528"/>
    </source>
</evidence>
<dbReference type="SUPFAM" id="SSF51230">
    <property type="entry name" value="Single hybrid motif"/>
    <property type="match status" value="1"/>
</dbReference>
<dbReference type="SUPFAM" id="SSF52777">
    <property type="entry name" value="CoA-dependent acyltransferases"/>
    <property type="match status" value="1"/>
</dbReference>
<dbReference type="RefSeq" id="WP_138789960.1">
    <property type="nucleotide sequence ID" value="NZ_JBHTGQ010000027.1"/>
</dbReference>
<dbReference type="InterPro" id="IPR000089">
    <property type="entry name" value="Biotin_lipoyl"/>
</dbReference>
<dbReference type="InterPro" id="IPR004167">
    <property type="entry name" value="PSBD"/>
</dbReference>
<feature type="compositionally biased region" description="Low complexity" evidence="7">
    <location>
        <begin position="177"/>
        <end position="189"/>
    </location>
</feature>
<evidence type="ECO:0000256" key="3">
    <source>
        <dbReference type="ARBA" id="ARBA00022679"/>
    </source>
</evidence>
<dbReference type="InterPro" id="IPR036625">
    <property type="entry name" value="E3-bd_dom_sf"/>
</dbReference>
<comment type="cofactor">
    <cofactor evidence="1 6">
        <name>(R)-lipoate</name>
        <dbReference type="ChEBI" id="CHEBI:83088"/>
    </cofactor>
</comment>
<sequence>MNRPVQAERGTPVTVPHLAESLVSAVVAKWIKQPGDRVEQFDVLCELFTDKVNVEMPSPVSGTLVDILVGEGVTAAVGETICIIAEDDAGTAGGAGSPTGAGEPAEAGGGAASDSAKADASMRARYSPAVQRLAAEHRIDLTKLSGSGLNGRITRKDVERAIAEGTARKDGAGENRAPQSSAAAPAPAPAAWIPASEPVVGNIPPVPLRTTGIHLSSNPPLPQIEVQSAGPSARNETYIDITPMRNLIASRTRQSATEIPHAWTMIEVDVTNLVLLRNRIKEEFQRQEGINITYLPFVLKAVVNALKDYPIMNSVWATDKIIVKRDINLSLFVGTEDSVVGPVIKKADEKNIAGLAREIDTLTKKARSGKLTLDDMQGGTFTVNNTGAFGSILSYPIINYPQAAILTFESIVKRPVVINDMIAVRSMVNMCLSLDHRILDGVICGRFLQRVKENLESYGPDTKLY</sequence>
<dbReference type="EC" id="2.3.1.-" evidence="6"/>
<dbReference type="PROSITE" id="PS51826">
    <property type="entry name" value="PSBD"/>
    <property type="match status" value="1"/>
</dbReference>